<dbReference type="Pfam" id="PF08818">
    <property type="entry name" value="DUF1801"/>
    <property type="match status" value="1"/>
</dbReference>
<dbReference type="InterPro" id="IPR016786">
    <property type="entry name" value="YdeI_bac"/>
</dbReference>
<dbReference type="InterPro" id="IPR014922">
    <property type="entry name" value="YdhG-like"/>
</dbReference>
<accession>A0ABT1MTK5</accession>
<evidence type="ECO:0000313" key="2">
    <source>
        <dbReference type="EMBL" id="MCQ0971654.1"/>
    </source>
</evidence>
<feature type="domain" description="YdhG-like" evidence="1">
    <location>
        <begin position="18"/>
        <end position="115"/>
    </location>
</feature>
<name>A0ABT1MTK5_9RHOB</name>
<dbReference type="RefSeq" id="WP_255330657.1">
    <property type="nucleotide sequence ID" value="NZ_JAKZEU010000005.1"/>
</dbReference>
<comment type="caution">
    <text evidence="2">The sequence shown here is derived from an EMBL/GenBank/DDBJ whole genome shotgun (WGS) entry which is preliminary data.</text>
</comment>
<dbReference type="SUPFAM" id="SSF159888">
    <property type="entry name" value="YdhG-like"/>
    <property type="match status" value="1"/>
</dbReference>
<dbReference type="EMBL" id="JAKZEU010000005">
    <property type="protein sequence ID" value="MCQ0971654.1"/>
    <property type="molecule type" value="Genomic_DNA"/>
</dbReference>
<dbReference type="Pfam" id="PF13376">
    <property type="entry name" value="OmdA"/>
    <property type="match status" value="1"/>
</dbReference>
<evidence type="ECO:0000313" key="3">
    <source>
        <dbReference type="Proteomes" id="UP001203945"/>
    </source>
</evidence>
<reference evidence="2 3" key="1">
    <citation type="submission" date="2022-03" db="EMBL/GenBank/DDBJ databases">
        <authorList>
            <person name="He Y."/>
        </authorList>
    </citation>
    <scope>NUCLEOTIDE SEQUENCE [LARGE SCALE GENOMIC DNA]</scope>
    <source>
        <strain evidence="2 3">TK19116</strain>
    </source>
</reference>
<evidence type="ECO:0000259" key="1">
    <source>
        <dbReference type="Pfam" id="PF08818"/>
    </source>
</evidence>
<proteinExistence type="predicted"/>
<dbReference type="Proteomes" id="UP001203945">
    <property type="component" value="Unassembled WGS sequence"/>
</dbReference>
<protein>
    <submittedName>
        <fullName evidence="2">YdeI/OmpD-associated family protein</fullName>
    </submittedName>
</protein>
<dbReference type="PIRSF" id="PIRSF021308">
    <property type="entry name" value="UCP021308"/>
    <property type="match status" value="1"/>
</dbReference>
<sequence>MGVPNPRLDRFFHRDAPWRPELRALRAVVLDGPVEEDLRWRQPCYRAHDANIAIVSAMKDCAVVSFLKGALLDDPDGVLVAPGQNSRSARMVKVTSVAQVEGLADTIRGFVRQAVENEAAGRKVAMEAGDFDWPPELRAAFDDDPGLREAFETLTPGRRRGWLIHFTGAKQSKTVVSRIEKAAPKIRAGKGMQD</sequence>
<keyword evidence="3" id="KW-1185">Reference proteome</keyword>
<organism evidence="2 3">
    <name type="scientific">Paracoccus albicereus</name>
    <dbReference type="NCBI Taxonomy" id="2922394"/>
    <lineage>
        <taxon>Bacteria</taxon>
        <taxon>Pseudomonadati</taxon>
        <taxon>Pseudomonadota</taxon>
        <taxon>Alphaproteobacteria</taxon>
        <taxon>Rhodobacterales</taxon>
        <taxon>Paracoccaceae</taxon>
        <taxon>Paracoccus</taxon>
    </lineage>
</organism>
<gene>
    <name evidence="2" type="ORF">MLD63_14620</name>
</gene>